<dbReference type="InterPro" id="IPR036249">
    <property type="entry name" value="Thioredoxin-like_sf"/>
</dbReference>
<feature type="domain" description="Glutaredoxin" evidence="1">
    <location>
        <begin position="7"/>
        <end position="64"/>
    </location>
</feature>
<organism evidence="2">
    <name type="scientific">Ornithinibacillus sp. 4-3</name>
    <dbReference type="NCBI Taxonomy" id="3231488"/>
    <lineage>
        <taxon>Bacteria</taxon>
        <taxon>Bacillati</taxon>
        <taxon>Bacillota</taxon>
        <taxon>Bacilli</taxon>
        <taxon>Bacillales</taxon>
        <taxon>Bacillaceae</taxon>
        <taxon>Ornithinibacillus</taxon>
    </lineage>
</organism>
<dbReference type="EMBL" id="CP162599">
    <property type="protein sequence ID" value="XDK33610.1"/>
    <property type="molecule type" value="Genomic_DNA"/>
</dbReference>
<dbReference type="InterPro" id="IPR051548">
    <property type="entry name" value="Grx-like_ET"/>
</dbReference>
<dbReference type="PROSITE" id="PS51354">
    <property type="entry name" value="GLUTAREDOXIN_2"/>
    <property type="match status" value="1"/>
</dbReference>
<dbReference type="Gene3D" id="3.40.30.10">
    <property type="entry name" value="Glutaredoxin"/>
    <property type="match status" value="1"/>
</dbReference>
<evidence type="ECO:0000313" key="2">
    <source>
        <dbReference type="EMBL" id="XDK33610.1"/>
    </source>
</evidence>
<dbReference type="InterPro" id="IPR002109">
    <property type="entry name" value="Glutaredoxin"/>
</dbReference>
<accession>A0AB39HT25</accession>
<name>A0AB39HT25_9BACI</name>
<dbReference type="GO" id="GO:0009055">
    <property type="term" value="F:electron transfer activity"/>
    <property type="evidence" value="ECO:0007669"/>
    <property type="project" value="TreeGrafter"/>
</dbReference>
<dbReference type="Pfam" id="PF00462">
    <property type="entry name" value="Glutaredoxin"/>
    <property type="match status" value="1"/>
</dbReference>
<protein>
    <submittedName>
        <fullName evidence="2">Glutaredoxin family protein</fullName>
    </submittedName>
</protein>
<gene>
    <name evidence="2" type="ORF">AB4Y30_04430</name>
</gene>
<dbReference type="PANTHER" id="PTHR34386:SF1">
    <property type="entry name" value="GLUTAREDOXIN-LIKE PROTEIN NRDH"/>
    <property type="match status" value="1"/>
</dbReference>
<evidence type="ECO:0000259" key="1">
    <source>
        <dbReference type="Pfam" id="PF00462"/>
    </source>
</evidence>
<dbReference type="PANTHER" id="PTHR34386">
    <property type="entry name" value="GLUTAREDOXIN"/>
    <property type="match status" value="1"/>
</dbReference>
<reference evidence="2" key="1">
    <citation type="submission" date="2024-07" db="EMBL/GenBank/DDBJ databases">
        <title>Halotolerant mesophilic bacterium Ornithinibacillus sp. 4-3, sp. nov., isolated from soil.</title>
        <authorList>
            <person name="Sidarenka A.V."/>
            <person name="Guliayeva D.E."/>
            <person name="Leanovich S.I."/>
            <person name="Hileuskaya K.S."/>
            <person name="Akhremchuk A.E."/>
            <person name="Sikolenko M.A."/>
            <person name="Valentovich L.N."/>
        </authorList>
    </citation>
    <scope>NUCLEOTIDE SEQUENCE</scope>
    <source>
        <strain evidence="2">4-3</strain>
    </source>
</reference>
<dbReference type="CDD" id="cd02976">
    <property type="entry name" value="NrdH"/>
    <property type="match status" value="1"/>
</dbReference>
<proteinExistence type="predicted"/>
<dbReference type="AlphaFoldDB" id="A0AB39HT25"/>
<sequence>MKQMPIVYTSNFCSVCGMVKGFLDTLEIPYQEVNIDLNPIRMFQLIAKTKRLSVPQTVINGKLISGFNPEKIMQALRE</sequence>
<dbReference type="SUPFAM" id="SSF52833">
    <property type="entry name" value="Thioredoxin-like"/>
    <property type="match status" value="1"/>
</dbReference>
<dbReference type="RefSeq" id="WP_368654288.1">
    <property type="nucleotide sequence ID" value="NZ_CP162599.1"/>
</dbReference>
<dbReference type="GO" id="GO:0045454">
    <property type="term" value="P:cell redox homeostasis"/>
    <property type="evidence" value="ECO:0007669"/>
    <property type="project" value="TreeGrafter"/>
</dbReference>